<keyword evidence="3" id="KW-1185">Reference proteome</keyword>
<feature type="compositionally biased region" description="Basic and acidic residues" evidence="1">
    <location>
        <begin position="146"/>
        <end position="155"/>
    </location>
</feature>
<sequence>MSGRQTDRAAALAHRLVAPSAASIAAHLVGVFQIPSGADLALGLAPEAPACNQAALCCWVRLELARMADREPVANVLVAIEERLLEHLQALWPDRAGEVEVPSPAALASALPRPYWEPSLACAPPKRRQRPSSPRARNSNSQFMDQQKEEYHEKP</sequence>
<dbReference type="Proteomes" id="UP000484885">
    <property type="component" value="Unassembled WGS sequence"/>
</dbReference>
<organism evidence="2 3">
    <name type="scientific">Wenzhouxiangella limi</name>
    <dbReference type="NCBI Taxonomy" id="2707351"/>
    <lineage>
        <taxon>Bacteria</taxon>
        <taxon>Pseudomonadati</taxon>
        <taxon>Pseudomonadota</taxon>
        <taxon>Gammaproteobacteria</taxon>
        <taxon>Chromatiales</taxon>
        <taxon>Wenzhouxiangellaceae</taxon>
        <taxon>Wenzhouxiangella</taxon>
    </lineage>
</organism>
<feature type="region of interest" description="Disordered" evidence="1">
    <location>
        <begin position="116"/>
        <end position="155"/>
    </location>
</feature>
<reference evidence="2 3" key="1">
    <citation type="submission" date="2020-02" db="EMBL/GenBank/DDBJ databases">
        <authorList>
            <person name="Zhang X.-Y."/>
        </authorList>
    </citation>
    <scope>NUCLEOTIDE SEQUENCE [LARGE SCALE GENOMIC DNA]</scope>
    <source>
        <strain evidence="2 3">C33</strain>
    </source>
</reference>
<comment type="caution">
    <text evidence="2">The sequence shown here is derived from an EMBL/GenBank/DDBJ whole genome shotgun (WGS) entry which is preliminary data.</text>
</comment>
<accession>A0A845V8E8</accession>
<evidence type="ECO:0000313" key="3">
    <source>
        <dbReference type="Proteomes" id="UP000484885"/>
    </source>
</evidence>
<evidence type="ECO:0000256" key="1">
    <source>
        <dbReference type="SAM" id="MobiDB-lite"/>
    </source>
</evidence>
<dbReference type="AlphaFoldDB" id="A0A845V8E8"/>
<feature type="compositionally biased region" description="Low complexity" evidence="1">
    <location>
        <begin position="131"/>
        <end position="142"/>
    </location>
</feature>
<name>A0A845V8E8_9GAMM</name>
<evidence type="ECO:0000313" key="2">
    <source>
        <dbReference type="EMBL" id="NDY96205.1"/>
    </source>
</evidence>
<proteinExistence type="predicted"/>
<dbReference type="RefSeq" id="WP_164211574.1">
    <property type="nucleotide sequence ID" value="NZ_JAAGSC010000041.1"/>
</dbReference>
<gene>
    <name evidence="2" type="ORF">G3I74_10725</name>
</gene>
<dbReference type="EMBL" id="JAAGSC010000041">
    <property type="protein sequence ID" value="NDY96205.1"/>
    <property type="molecule type" value="Genomic_DNA"/>
</dbReference>
<protein>
    <submittedName>
        <fullName evidence="2">Uncharacterized protein</fullName>
    </submittedName>
</protein>